<keyword evidence="2" id="KW-1185">Reference proteome</keyword>
<dbReference type="Proteomes" id="UP000821845">
    <property type="component" value="Chromosome 8"/>
</dbReference>
<reference evidence="1" key="1">
    <citation type="submission" date="2020-05" db="EMBL/GenBank/DDBJ databases">
        <title>Large-scale comparative analyses of tick genomes elucidate their genetic diversity and vector capacities.</title>
        <authorList>
            <person name="Jia N."/>
            <person name="Wang J."/>
            <person name="Shi W."/>
            <person name="Du L."/>
            <person name="Sun Y."/>
            <person name="Zhan W."/>
            <person name="Jiang J."/>
            <person name="Wang Q."/>
            <person name="Zhang B."/>
            <person name="Ji P."/>
            <person name="Sakyi L.B."/>
            <person name="Cui X."/>
            <person name="Yuan T."/>
            <person name="Jiang B."/>
            <person name="Yang W."/>
            <person name="Lam T.T.-Y."/>
            <person name="Chang Q."/>
            <person name="Ding S."/>
            <person name="Wang X."/>
            <person name="Zhu J."/>
            <person name="Ruan X."/>
            <person name="Zhao L."/>
            <person name="Wei J."/>
            <person name="Que T."/>
            <person name="Du C."/>
            <person name="Cheng J."/>
            <person name="Dai P."/>
            <person name="Han X."/>
            <person name="Huang E."/>
            <person name="Gao Y."/>
            <person name="Liu J."/>
            <person name="Shao H."/>
            <person name="Ye R."/>
            <person name="Li L."/>
            <person name="Wei W."/>
            <person name="Wang X."/>
            <person name="Wang C."/>
            <person name="Yang T."/>
            <person name="Huo Q."/>
            <person name="Li W."/>
            <person name="Guo W."/>
            <person name="Chen H."/>
            <person name="Zhou L."/>
            <person name="Ni X."/>
            <person name="Tian J."/>
            <person name="Zhou Y."/>
            <person name="Sheng Y."/>
            <person name="Liu T."/>
            <person name="Pan Y."/>
            <person name="Xia L."/>
            <person name="Li J."/>
            <person name="Zhao F."/>
            <person name="Cao W."/>
        </authorList>
    </citation>
    <scope>NUCLEOTIDE SEQUENCE</scope>
    <source>
        <strain evidence="1">Hyas-2018</strain>
    </source>
</reference>
<dbReference type="EMBL" id="CM023488">
    <property type="protein sequence ID" value="KAH6924923.1"/>
    <property type="molecule type" value="Genomic_DNA"/>
</dbReference>
<proteinExistence type="predicted"/>
<name>A0ACB7RR43_HYAAI</name>
<accession>A0ACB7RR43</accession>
<evidence type="ECO:0000313" key="2">
    <source>
        <dbReference type="Proteomes" id="UP000821845"/>
    </source>
</evidence>
<sequence length="189" mass="20449">MGSCSTLDLAEEDDGSFTDEYSVRIEVYETEVTDSGGSAPIIKISGLCDTDHRASYLFGQQSLLSFTYEDEPDKCGDTPLYNDKVSRFQSMQVLRGGPAVPAPPQPEPSATQAAAPRNEALKSSKESIPFTPAFAGDASSKWPVISPNFAGPDCARRQRCCEPHNSFPPPLQSCYKCSAFGGGQPRRKQ</sequence>
<gene>
    <name evidence="1" type="ORF">HPB50_026428</name>
</gene>
<comment type="caution">
    <text evidence="1">The sequence shown here is derived from an EMBL/GenBank/DDBJ whole genome shotgun (WGS) entry which is preliminary data.</text>
</comment>
<evidence type="ECO:0000313" key="1">
    <source>
        <dbReference type="EMBL" id="KAH6924923.1"/>
    </source>
</evidence>
<protein>
    <submittedName>
        <fullName evidence="1">Uncharacterized protein</fullName>
    </submittedName>
</protein>
<organism evidence="1 2">
    <name type="scientific">Hyalomma asiaticum</name>
    <name type="common">Tick</name>
    <dbReference type="NCBI Taxonomy" id="266040"/>
    <lineage>
        <taxon>Eukaryota</taxon>
        <taxon>Metazoa</taxon>
        <taxon>Ecdysozoa</taxon>
        <taxon>Arthropoda</taxon>
        <taxon>Chelicerata</taxon>
        <taxon>Arachnida</taxon>
        <taxon>Acari</taxon>
        <taxon>Parasitiformes</taxon>
        <taxon>Ixodida</taxon>
        <taxon>Ixodoidea</taxon>
        <taxon>Ixodidae</taxon>
        <taxon>Hyalomminae</taxon>
        <taxon>Hyalomma</taxon>
    </lineage>
</organism>